<dbReference type="Gene3D" id="3.90.79.10">
    <property type="entry name" value="Nucleoside Triphosphate Pyrophosphohydrolase"/>
    <property type="match status" value="1"/>
</dbReference>
<feature type="binding site" evidence="3">
    <location>
        <position position="102"/>
    </location>
    <ligand>
        <name>Mg(2+)</name>
        <dbReference type="ChEBI" id="CHEBI:18420"/>
        <label>1</label>
    </ligand>
</feature>
<dbReference type="PROSITE" id="PS51462">
    <property type="entry name" value="NUDIX"/>
    <property type="match status" value="1"/>
</dbReference>
<dbReference type="EMBL" id="FQ670179">
    <property type="protein sequence ID" value="CBY83267.1"/>
    <property type="molecule type" value="Genomic_DNA"/>
</dbReference>
<dbReference type="eggNOG" id="COG0494">
    <property type="taxonomic scope" value="Bacteria"/>
</dbReference>
<dbReference type="PANTHER" id="PTHR11839:SF15">
    <property type="entry name" value="URIDINE DIPHOSPHATE GLUCOSE PYROPHOSPHATASE NUDT14"/>
    <property type="match status" value="1"/>
</dbReference>
<evidence type="ECO:0000256" key="3">
    <source>
        <dbReference type="PIRSR" id="PIRSR604385-2"/>
    </source>
</evidence>
<evidence type="ECO:0000256" key="1">
    <source>
        <dbReference type="ARBA" id="ARBA00001946"/>
    </source>
</evidence>
<dbReference type="STRING" id="936155.HFELIS_11830"/>
<proteinExistence type="predicted"/>
<dbReference type="InterPro" id="IPR004385">
    <property type="entry name" value="NDP_pyrophosphatase"/>
</dbReference>
<accession>E7A940</accession>
<comment type="cofactor">
    <cofactor evidence="1 3">
        <name>Mg(2+)</name>
        <dbReference type="ChEBI" id="CHEBI:18420"/>
    </cofactor>
</comment>
<dbReference type="GO" id="GO:0019693">
    <property type="term" value="P:ribose phosphate metabolic process"/>
    <property type="evidence" value="ECO:0007669"/>
    <property type="project" value="TreeGrafter"/>
</dbReference>
<dbReference type="GO" id="GO:0006753">
    <property type="term" value="P:nucleoside phosphate metabolic process"/>
    <property type="evidence" value="ECO:0007669"/>
    <property type="project" value="TreeGrafter"/>
</dbReference>
<sequence length="194" mass="21854">MVHYPSICIKKCETSPYIRPQSVFYEENGVTKRWDMVCVHDSVAVLIYHTQEENYIVVKQFRPAVWAHATSSGEKIDGYVYELCAGLVDKPGKSVQEIACEEVLEECGFAISPDMLEPIGVFRSATGISGSKQSMFFVCVDQRQQRHLGGGIEGECIELVRIPRQNVQTFLSDFNISKSIGLGYALLWSQQRHV</sequence>
<dbReference type="GO" id="GO:0046872">
    <property type="term" value="F:metal ion binding"/>
    <property type="evidence" value="ECO:0007669"/>
    <property type="project" value="UniProtKB-KW"/>
</dbReference>
<dbReference type="KEGG" id="hfe:HFELIS_11830"/>
<name>E7A940_HELFC</name>
<reference evidence="6 7" key="1">
    <citation type="journal article" date="2011" name="Genome Biol. Evol.">
        <title>Comparative whole genome sequence analysis of the carcinogenic bacterial model pathogen Helicobacter felis.</title>
        <authorList>
            <person name="Arnold I.C."/>
            <person name="Zigova Z."/>
            <person name="Holden M."/>
            <person name="Lawley T.D."/>
            <person name="Rad R."/>
            <person name="Dougan G."/>
            <person name="Falkow S."/>
            <person name="Bentley S.D."/>
            <person name="Muller A."/>
        </authorList>
    </citation>
    <scope>NUCLEOTIDE SEQUENCE [LARGE SCALE GENOMIC DNA]</scope>
    <source>
        <strain evidence="7">ATCC 49179 / CCUG 28539 / NCTC 12436 / CS1</strain>
    </source>
</reference>
<dbReference type="PANTHER" id="PTHR11839">
    <property type="entry name" value="UDP/ADP-SUGAR PYROPHOSPHATASE"/>
    <property type="match status" value="1"/>
</dbReference>
<dbReference type="InterPro" id="IPR015797">
    <property type="entry name" value="NUDIX_hydrolase-like_dom_sf"/>
</dbReference>
<dbReference type="Proteomes" id="UP000007934">
    <property type="component" value="Chromosome"/>
</dbReference>
<organism evidence="6 7">
    <name type="scientific">Helicobacter felis (strain ATCC 49179 / CCUG 28539 / NCTC 12436 / CS1)</name>
    <dbReference type="NCBI Taxonomy" id="936155"/>
    <lineage>
        <taxon>Bacteria</taxon>
        <taxon>Pseudomonadati</taxon>
        <taxon>Campylobacterota</taxon>
        <taxon>Epsilonproteobacteria</taxon>
        <taxon>Campylobacterales</taxon>
        <taxon>Helicobacteraceae</taxon>
        <taxon>Helicobacter</taxon>
    </lineage>
</organism>
<keyword evidence="3" id="KW-0479">Metal-binding</keyword>
<keyword evidence="2" id="KW-0378">Hydrolase</keyword>
<dbReference type="AlphaFoldDB" id="E7A940"/>
<evidence type="ECO:0000259" key="5">
    <source>
        <dbReference type="PROSITE" id="PS51462"/>
    </source>
</evidence>
<dbReference type="RefSeq" id="WP_013469631.1">
    <property type="nucleotide sequence ID" value="NC_014810.2"/>
</dbReference>
<dbReference type="CDD" id="cd18887">
    <property type="entry name" value="NUDIX_UGPPase_Nudt14"/>
    <property type="match status" value="1"/>
</dbReference>
<dbReference type="GO" id="GO:0016818">
    <property type="term" value="F:hydrolase activity, acting on acid anhydrides, in phosphorus-containing anhydrides"/>
    <property type="evidence" value="ECO:0007669"/>
    <property type="project" value="InterPro"/>
</dbReference>
<protein>
    <submittedName>
        <fullName evidence="6">NUDIX domain protein</fullName>
    </submittedName>
</protein>
<feature type="domain" description="Nudix hydrolase" evidence="5">
    <location>
        <begin position="38"/>
        <end position="184"/>
    </location>
</feature>
<dbReference type="OrthoDB" id="5360793at2"/>
<evidence type="ECO:0000256" key="4">
    <source>
        <dbReference type="PIRSR" id="PIRSR604385-3"/>
    </source>
</evidence>
<evidence type="ECO:0000313" key="7">
    <source>
        <dbReference type="Proteomes" id="UP000007934"/>
    </source>
</evidence>
<dbReference type="NCBIfam" id="TIGR00052">
    <property type="entry name" value="nudix-type nucleoside diphosphatase, YffH/AdpP family"/>
    <property type="match status" value="1"/>
</dbReference>
<evidence type="ECO:0000256" key="2">
    <source>
        <dbReference type="ARBA" id="ARBA00022801"/>
    </source>
</evidence>
<feature type="binding site" evidence="3">
    <location>
        <position position="85"/>
    </location>
    <ligand>
        <name>Mg(2+)</name>
        <dbReference type="ChEBI" id="CHEBI:18420"/>
        <label>1</label>
    </ligand>
</feature>
<feature type="short sequence motif" description="Nudix box" evidence="4">
    <location>
        <begin position="86"/>
        <end position="109"/>
    </location>
</feature>
<dbReference type="HOGENOM" id="CLU_062658_1_0_7"/>
<gene>
    <name evidence="6" type="ordered locus">Hfelis_11830</name>
</gene>
<evidence type="ECO:0000313" key="6">
    <source>
        <dbReference type="EMBL" id="CBY83267.1"/>
    </source>
</evidence>
<dbReference type="InterPro" id="IPR000086">
    <property type="entry name" value="NUDIX_hydrolase_dom"/>
</dbReference>
<keyword evidence="7" id="KW-1185">Reference proteome</keyword>
<feature type="binding site" evidence="3">
    <location>
        <position position="106"/>
    </location>
    <ligand>
        <name>Mg(2+)</name>
        <dbReference type="ChEBI" id="CHEBI:18420"/>
        <label>1</label>
    </ligand>
</feature>
<dbReference type="SUPFAM" id="SSF55811">
    <property type="entry name" value="Nudix"/>
    <property type="match status" value="1"/>
</dbReference>
<feature type="binding site" evidence="3">
    <location>
        <position position="155"/>
    </location>
    <ligand>
        <name>Mg(2+)</name>
        <dbReference type="ChEBI" id="CHEBI:18420"/>
        <label>1</label>
    </ligand>
</feature>
<dbReference type="GeneID" id="36133455"/>
<keyword evidence="3" id="KW-0460">Magnesium</keyword>